<dbReference type="EMBL" id="JAQQAL010000010">
    <property type="protein sequence ID" value="MDC7225808.1"/>
    <property type="molecule type" value="Genomic_DNA"/>
</dbReference>
<evidence type="ECO:0000256" key="6">
    <source>
        <dbReference type="ARBA" id="ARBA00016139"/>
    </source>
</evidence>
<comment type="domain">
    <text evidence="11">The HXXXXD motif is essential for acyltransferase activity and may constitute the binding site for the phosphate moiety of the glycerol-3-phosphate.</text>
</comment>
<evidence type="ECO:0000256" key="2">
    <source>
        <dbReference type="ARBA" id="ARBA00004728"/>
    </source>
</evidence>
<keyword evidence="11" id="KW-0594">Phospholipid biosynthesis</keyword>
<feature type="domain" description="Phospholipid/glycerol acyltransferase" evidence="12">
    <location>
        <begin position="22"/>
        <end position="135"/>
    </location>
</feature>
<dbReference type="PANTHER" id="PTHR10434">
    <property type="entry name" value="1-ACYL-SN-GLYCEROL-3-PHOSPHATE ACYLTRANSFERASE"/>
    <property type="match status" value="1"/>
</dbReference>
<name>A0AAJ1IAL7_9SPIO</name>
<comment type="pathway">
    <text evidence="3">Lipid metabolism.</text>
</comment>
<evidence type="ECO:0000256" key="11">
    <source>
        <dbReference type="RuleBase" id="RU361267"/>
    </source>
</evidence>
<keyword evidence="8 11" id="KW-0808">Transferase</keyword>
<dbReference type="GO" id="GO:0006654">
    <property type="term" value="P:phosphatidic acid biosynthetic process"/>
    <property type="evidence" value="ECO:0007669"/>
    <property type="project" value="TreeGrafter"/>
</dbReference>
<evidence type="ECO:0000256" key="9">
    <source>
        <dbReference type="ARBA" id="ARBA00023098"/>
    </source>
</evidence>
<gene>
    <name evidence="13" type="ORF">PQJ61_03470</name>
</gene>
<proteinExistence type="inferred from homology"/>
<dbReference type="SMART" id="SM00563">
    <property type="entry name" value="PlsC"/>
    <property type="match status" value="1"/>
</dbReference>
<dbReference type="InterPro" id="IPR004552">
    <property type="entry name" value="AGP_acyltrans"/>
</dbReference>
<evidence type="ECO:0000256" key="4">
    <source>
        <dbReference type="ARBA" id="ARBA00008655"/>
    </source>
</evidence>
<dbReference type="EC" id="2.3.1.51" evidence="5 11"/>
<accession>A0AAJ1IAL7</accession>
<evidence type="ECO:0000259" key="12">
    <source>
        <dbReference type="SMART" id="SM00563"/>
    </source>
</evidence>
<evidence type="ECO:0000256" key="8">
    <source>
        <dbReference type="ARBA" id="ARBA00022679"/>
    </source>
</evidence>
<keyword evidence="11" id="KW-1208">Phospholipid metabolism</keyword>
<sequence>MLCPLLKVEFKGMDNISRSKPGVIVMNHQSILDILLVFTLYYPAKMIAKKVLAKVPIVGWNLFLSGHILIDRKNRKSQIEAIRRMDHLLIEGDSLMIYPEGTRTTDGEIGEFKKGAFRSACNTATPVLPVVIDGAYQALPKSGMRLMGFSKIKISILPYISVEKGTPTNVLAEKCHTLMSEELKRMRMETT</sequence>
<evidence type="ECO:0000313" key="14">
    <source>
        <dbReference type="Proteomes" id="UP001221217"/>
    </source>
</evidence>
<dbReference type="Proteomes" id="UP001221217">
    <property type="component" value="Unassembled WGS sequence"/>
</dbReference>
<organism evidence="13 14">
    <name type="scientific">Candidatus Thalassospirochaeta sargassi</name>
    <dbReference type="NCBI Taxonomy" id="3119039"/>
    <lineage>
        <taxon>Bacteria</taxon>
        <taxon>Pseudomonadati</taxon>
        <taxon>Spirochaetota</taxon>
        <taxon>Spirochaetia</taxon>
        <taxon>Spirochaetales</taxon>
        <taxon>Spirochaetaceae</taxon>
        <taxon>Candidatus Thalassospirochaeta</taxon>
    </lineage>
</organism>
<dbReference type="CDD" id="cd07989">
    <property type="entry name" value="LPLAT_AGPAT-like"/>
    <property type="match status" value="1"/>
</dbReference>
<dbReference type="GO" id="GO:0016020">
    <property type="term" value="C:membrane"/>
    <property type="evidence" value="ECO:0007669"/>
    <property type="project" value="InterPro"/>
</dbReference>
<keyword evidence="7 11" id="KW-0444">Lipid biosynthesis</keyword>
<comment type="caution">
    <text evidence="13">The sequence shown here is derived from an EMBL/GenBank/DDBJ whole genome shotgun (WGS) entry which is preliminary data.</text>
</comment>
<evidence type="ECO:0000256" key="10">
    <source>
        <dbReference type="ARBA" id="ARBA00023315"/>
    </source>
</evidence>
<evidence type="ECO:0000256" key="5">
    <source>
        <dbReference type="ARBA" id="ARBA00013211"/>
    </source>
</evidence>
<evidence type="ECO:0000256" key="1">
    <source>
        <dbReference type="ARBA" id="ARBA00001141"/>
    </source>
</evidence>
<dbReference type="SUPFAM" id="SSF69593">
    <property type="entry name" value="Glycerol-3-phosphate (1)-acyltransferase"/>
    <property type="match status" value="1"/>
</dbReference>
<dbReference type="GO" id="GO:0003841">
    <property type="term" value="F:1-acylglycerol-3-phosphate O-acyltransferase activity"/>
    <property type="evidence" value="ECO:0007669"/>
    <property type="project" value="UniProtKB-UniRule"/>
</dbReference>
<keyword evidence="10 11" id="KW-0012">Acyltransferase</keyword>
<comment type="similarity">
    <text evidence="4 11">Belongs to the 1-acyl-sn-glycerol-3-phosphate acyltransferase family.</text>
</comment>
<dbReference type="NCBIfam" id="TIGR00530">
    <property type="entry name" value="AGP_acyltrn"/>
    <property type="match status" value="1"/>
</dbReference>
<dbReference type="Pfam" id="PF01553">
    <property type="entry name" value="Acyltransferase"/>
    <property type="match status" value="1"/>
</dbReference>
<protein>
    <recommendedName>
        <fullName evidence="6 11">1-acyl-sn-glycerol-3-phosphate acyltransferase</fullName>
        <ecNumber evidence="5 11">2.3.1.51</ecNumber>
    </recommendedName>
</protein>
<comment type="pathway">
    <text evidence="2">Phospholipid metabolism; CDP-diacylglycerol biosynthesis; CDP-diacylglycerol from sn-glycerol 3-phosphate: step 2/3.</text>
</comment>
<keyword evidence="9 11" id="KW-0443">Lipid metabolism</keyword>
<comment type="catalytic activity">
    <reaction evidence="1 11">
        <text>a 1-acyl-sn-glycero-3-phosphate + an acyl-CoA = a 1,2-diacyl-sn-glycero-3-phosphate + CoA</text>
        <dbReference type="Rhea" id="RHEA:19709"/>
        <dbReference type="ChEBI" id="CHEBI:57287"/>
        <dbReference type="ChEBI" id="CHEBI:57970"/>
        <dbReference type="ChEBI" id="CHEBI:58342"/>
        <dbReference type="ChEBI" id="CHEBI:58608"/>
        <dbReference type="EC" id="2.3.1.51"/>
    </reaction>
</comment>
<evidence type="ECO:0000256" key="7">
    <source>
        <dbReference type="ARBA" id="ARBA00022516"/>
    </source>
</evidence>
<evidence type="ECO:0000256" key="3">
    <source>
        <dbReference type="ARBA" id="ARBA00005189"/>
    </source>
</evidence>
<reference evidence="13 14" key="1">
    <citation type="submission" date="2022-12" db="EMBL/GenBank/DDBJ databases">
        <title>Metagenome assembled genome from gulf of manar.</title>
        <authorList>
            <person name="Kohli P."/>
            <person name="Pk S."/>
            <person name="Venkata Ramana C."/>
            <person name="Sasikala C."/>
        </authorList>
    </citation>
    <scope>NUCLEOTIDE SEQUENCE [LARGE SCALE GENOMIC DNA]</scope>
    <source>
        <strain evidence="13">JB008</strain>
    </source>
</reference>
<evidence type="ECO:0000313" key="13">
    <source>
        <dbReference type="EMBL" id="MDC7225808.1"/>
    </source>
</evidence>
<dbReference type="InterPro" id="IPR002123">
    <property type="entry name" value="Plipid/glycerol_acylTrfase"/>
</dbReference>
<dbReference type="PANTHER" id="PTHR10434:SF64">
    <property type="entry name" value="1-ACYL-SN-GLYCEROL-3-PHOSPHATE ACYLTRANSFERASE-RELATED"/>
    <property type="match status" value="1"/>
</dbReference>
<dbReference type="AlphaFoldDB" id="A0AAJ1IAL7"/>